<evidence type="ECO:0000313" key="4">
    <source>
        <dbReference type="Proteomes" id="UP000095602"/>
    </source>
</evidence>
<evidence type="ECO:0000313" key="2">
    <source>
        <dbReference type="EMBL" id="CUO69912.1"/>
    </source>
</evidence>
<reference evidence="1" key="2">
    <citation type="submission" date="2015-05" db="EMBL/GenBank/DDBJ databases">
        <authorList>
            <person name="Wang D.B."/>
            <person name="Wang M."/>
        </authorList>
    </citation>
    <scope>NUCLEOTIDE SEQUENCE [LARGE SCALE GENOMIC DNA]</scope>
    <source>
        <strain evidence="1">T1-815</strain>
    </source>
</reference>
<dbReference type="Proteomes" id="UP000095602">
    <property type="component" value="Unassembled WGS sequence"/>
</dbReference>
<keyword evidence="3" id="KW-1185">Reference proteome</keyword>
<proteinExistence type="predicted"/>
<name>A0A0M6WBS9_9FIRM</name>
<evidence type="ECO:0000313" key="3">
    <source>
        <dbReference type="Proteomes" id="UP000049472"/>
    </source>
</evidence>
<evidence type="ECO:0008006" key="5">
    <source>
        <dbReference type="Google" id="ProtNLM"/>
    </source>
</evidence>
<gene>
    <name evidence="2" type="ORF">ERS852497_00500</name>
    <name evidence="1" type="ORF">T1815_05561</name>
</gene>
<sequence length="176" mass="19128">MAFSEDYIEDQTAHYACAISALYACAAYYGALNFADVSGDYLGLWEATGTSVSSTSNGITYGITDVYNVGPGFVSFCADKGVTVSQNTVDNPNYRFFTNCIDGGNMAVVHCGIINEDDNIRSGHSMAVQGYATIQSKSSGNQLHTLMVFDGWNEYVRYLNLDFGNWTDLRGTTFNG</sequence>
<dbReference type="Proteomes" id="UP000049472">
    <property type="component" value="Unassembled WGS sequence"/>
</dbReference>
<dbReference type="EMBL" id="CZAJ01000003">
    <property type="protein sequence ID" value="CUO69912.1"/>
    <property type="molecule type" value="Genomic_DNA"/>
</dbReference>
<reference evidence="3" key="1">
    <citation type="submission" date="2015-05" db="EMBL/GenBank/DDBJ databases">
        <authorList>
            <consortium name="Pathogen Informatics"/>
        </authorList>
    </citation>
    <scope>NUCLEOTIDE SEQUENCE [LARGE SCALE GENOMIC DNA]</scope>
    <source>
        <strain evidence="2 4">2789STDY5834884</strain>
        <strain evidence="3">T1-815</strain>
    </source>
</reference>
<dbReference type="AlphaFoldDB" id="A0A0M6WBS9"/>
<dbReference type="EMBL" id="CVRQ01000008">
    <property type="protein sequence ID" value="CRL33311.1"/>
    <property type="molecule type" value="Genomic_DNA"/>
</dbReference>
<dbReference type="RefSeq" id="WP_306723007.1">
    <property type="nucleotide sequence ID" value="NZ_CVRQ01000008.1"/>
</dbReference>
<organism evidence="1 3">
    <name type="scientific">Agathobacter rectalis</name>
    <dbReference type="NCBI Taxonomy" id="39491"/>
    <lineage>
        <taxon>Bacteria</taxon>
        <taxon>Bacillati</taxon>
        <taxon>Bacillota</taxon>
        <taxon>Clostridia</taxon>
        <taxon>Lachnospirales</taxon>
        <taxon>Lachnospiraceae</taxon>
        <taxon>Agathobacter</taxon>
    </lineage>
</organism>
<evidence type="ECO:0000313" key="1">
    <source>
        <dbReference type="EMBL" id="CRL33311.1"/>
    </source>
</evidence>
<accession>A0A0M6WBS9</accession>
<protein>
    <recommendedName>
        <fullName evidence="5">Peptidase C39-like domain-containing protein</fullName>
    </recommendedName>
</protein>